<dbReference type="GO" id="GO:0030490">
    <property type="term" value="P:maturation of SSU-rRNA"/>
    <property type="evidence" value="ECO:0007669"/>
    <property type="project" value="UniProtKB-UniRule"/>
</dbReference>
<evidence type="ECO:0000256" key="1">
    <source>
        <dbReference type="ARBA" id="ARBA00022517"/>
    </source>
</evidence>
<dbReference type="InterPro" id="IPR000238">
    <property type="entry name" value="RbfA"/>
</dbReference>
<dbReference type="PANTHER" id="PTHR33515">
    <property type="entry name" value="RIBOSOME-BINDING FACTOR A, CHLOROPLASTIC-RELATED"/>
    <property type="match status" value="1"/>
</dbReference>
<dbReference type="InterPro" id="IPR015946">
    <property type="entry name" value="KH_dom-like_a/b"/>
</dbReference>
<protein>
    <recommendedName>
        <fullName evidence="2">Ribosome-binding factor A</fullName>
    </recommendedName>
</protein>
<keyword evidence="2" id="KW-0963">Cytoplasm</keyword>
<dbReference type="RefSeq" id="WP_184013122.1">
    <property type="nucleotide sequence ID" value="NZ_JACIJS010000015.1"/>
</dbReference>
<dbReference type="EMBL" id="JACIJS010000015">
    <property type="protein sequence ID" value="MBB5517169.1"/>
    <property type="molecule type" value="Genomic_DNA"/>
</dbReference>
<dbReference type="AlphaFoldDB" id="A0A840WQ58"/>
<comment type="similarity">
    <text evidence="2">Belongs to the RbfA family.</text>
</comment>
<dbReference type="PROSITE" id="PS01319">
    <property type="entry name" value="RBFA"/>
    <property type="match status" value="1"/>
</dbReference>
<comment type="subcellular location">
    <subcellularLocation>
        <location evidence="2">Cytoplasm</location>
    </subcellularLocation>
</comment>
<dbReference type="Gene3D" id="3.30.300.20">
    <property type="match status" value="1"/>
</dbReference>
<dbReference type="Proteomes" id="UP000553766">
    <property type="component" value="Unassembled WGS sequence"/>
</dbReference>
<comment type="subunit">
    <text evidence="2">Monomer. Binds 30S ribosomal subunits, but not 50S ribosomal subunits or 70S ribosomes.</text>
</comment>
<dbReference type="HAMAP" id="MF_00003">
    <property type="entry name" value="RbfA"/>
    <property type="match status" value="1"/>
</dbReference>
<dbReference type="InterPro" id="IPR020053">
    <property type="entry name" value="Ribosome-bd_factorA_CS"/>
</dbReference>
<dbReference type="GO" id="GO:0043024">
    <property type="term" value="F:ribosomal small subunit binding"/>
    <property type="evidence" value="ECO:0007669"/>
    <property type="project" value="TreeGrafter"/>
</dbReference>
<proteinExistence type="inferred from homology"/>
<accession>A0A840WQ58</accession>
<dbReference type="InterPro" id="IPR023799">
    <property type="entry name" value="RbfA_dom_sf"/>
</dbReference>
<keyword evidence="1 2" id="KW-0690">Ribosome biogenesis</keyword>
<dbReference type="SUPFAM" id="SSF89919">
    <property type="entry name" value="Ribosome-binding factor A, RbfA"/>
    <property type="match status" value="1"/>
</dbReference>
<comment type="caution">
    <text evidence="3">The sequence shown here is derived from an EMBL/GenBank/DDBJ whole genome shotgun (WGS) entry which is preliminary data.</text>
</comment>
<evidence type="ECO:0000313" key="4">
    <source>
        <dbReference type="Proteomes" id="UP000553766"/>
    </source>
</evidence>
<reference evidence="3 4" key="1">
    <citation type="submission" date="2020-08" db="EMBL/GenBank/DDBJ databases">
        <title>Genomic Encyclopedia of Type Strains, Phase IV (KMG-IV): sequencing the most valuable type-strain genomes for metagenomic binning, comparative biology and taxonomic classification.</title>
        <authorList>
            <person name="Goeker M."/>
        </authorList>
    </citation>
    <scope>NUCLEOTIDE SEQUENCE [LARGE SCALE GENOMIC DNA]</scope>
    <source>
        <strain evidence="3 4">DSM 103377</strain>
    </source>
</reference>
<sequence length="135" mass="15040">MAKNRSFEGAGPSQRQLRVGEVIRRALSDIFLRGEIYDDALSGVSITVGEVVMTSDLRLAKVYVLPLGGGEADTVVAALERRKGEIRRLVNRSLTLKHSPELTFLADKTFDQMEQTRALLAQDAVRRDVERPDDE</sequence>
<evidence type="ECO:0000313" key="3">
    <source>
        <dbReference type="EMBL" id="MBB5517169.1"/>
    </source>
</evidence>
<dbReference type="NCBIfam" id="NF001802">
    <property type="entry name" value="PRK00521.2-5"/>
    <property type="match status" value="1"/>
</dbReference>
<evidence type="ECO:0000256" key="2">
    <source>
        <dbReference type="HAMAP-Rule" id="MF_00003"/>
    </source>
</evidence>
<dbReference type="Pfam" id="PF02033">
    <property type="entry name" value="RBFA"/>
    <property type="match status" value="1"/>
</dbReference>
<organism evidence="3 4">
    <name type="scientific">Rubricella aquisinus</name>
    <dbReference type="NCBI Taxonomy" id="2028108"/>
    <lineage>
        <taxon>Bacteria</taxon>
        <taxon>Pseudomonadati</taxon>
        <taxon>Pseudomonadota</taxon>
        <taxon>Alphaproteobacteria</taxon>
        <taxon>Rhodobacterales</taxon>
        <taxon>Paracoccaceae</taxon>
        <taxon>Rubricella</taxon>
    </lineage>
</organism>
<gene>
    <name evidence="2" type="primary">rbfA</name>
    <name evidence="3" type="ORF">FHS89_003216</name>
</gene>
<dbReference type="NCBIfam" id="TIGR00082">
    <property type="entry name" value="rbfA"/>
    <property type="match status" value="1"/>
</dbReference>
<dbReference type="PANTHER" id="PTHR33515:SF1">
    <property type="entry name" value="RIBOSOME-BINDING FACTOR A, CHLOROPLASTIC-RELATED"/>
    <property type="match status" value="1"/>
</dbReference>
<name>A0A840WQ58_9RHOB</name>
<dbReference type="GO" id="GO:0005829">
    <property type="term" value="C:cytosol"/>
    <property type="evidence" value="ECO:0007669"/>
    <property type="project" value="TreeGrafter"/>
</dbReference>
<comment type="function">
    <text evidence="2">One of several proteins that assist in the late maturation steps of the functional core of the 30S ribosomal subunit. Associates with free 30S ribosomal subunits (but not with 30S subunits that are part of 70S ribosomes or polysomes). Required for efficient processing of 16S rRNA. May interact with the 5'-terminal helix region of 16S rRNA.</text>
</comment>
<keyword evidence="4" id="KW-1185">Reference proteome</keyword>